<keyword evidence="1" id="KW-0472">Membrane</keyword>
<feature type="transmembrane region" description="Helical" evidence="1">
    <location>
        <begin position="300"/>
        <end position="325"/>
    </location>
</feature>
<feature type="transmembrane region" description="Helical" evidence="1">
    <location>
        <begin position="337"/>
        <end position="359"/>
    </location>
</feature>
<keyword evidence="1" id="KW-1133">Transmembrane helix</keyword>
<sequence>MLPVKILSLMMAFHFNPNTLLAIALRGSSLLSKFALLFILSAQDDPKILVSYTVMFSIIVYSLYIINFDLYTYTTRILSHAEKENRGPIVLQHINSTLILCVITIPLLYAFFLFNYIDKNDLFYFYIILILEFSSTEIYRYLVACKEQNKANLYIFLKSSLWVFIFIIIVLIKRDVNIIELYDTWLYGQLVVLILSFFFIKNTVTFKKTYKYSISQLLTSIKVSIPILIGTLAIRGIFTFDRIYISNDVDIIFSSAYMFFSTLSGATLTFVDAILLIVIIPKLVSLSNNTNQHCKEFRVFILRLIFVSGIISILVMLISLIISFFPSYDRYSEYRYLILYCSTSMFIFILSQGFSIYFYSRSNDGVNIKINILSFLLFIILANIFPSKNIPALVFLTMLTILASKAYVYYIYNRHESLHDKLQ</sequence>
<feature type="transmembrane region" description="Helical" evidence="1">
    <location>
        <begin position="20"/>
        <end position="42"/>
    </location>
</feature>
<dbReference type="GeneID" id="92276859"/>
<evidence type="ECO:0000256" key="1">
    <source>
        <dbReference type="SAM" id="Phobius"/>
    </source>
</evidence>
<dbReference type="EMBL" id="CP135052">
    <property type="protein sequence ID" value="WNK24221.1"/>
    <property type="molecule type" value="Genomic_DNA"/>
</dbReference>
<feature type="transmembrane region" description="Helical" evidence="1">
    <location>
        <begin position="94"/>
        <end position="117"/>
    </location>
</feature>
<feature type="transmembrane region" description="Helical" evidence="1">
    <location>
        <begin position="366"/>
        <end position="386"/>
    </location>
</feature>
<evidence type="ECO:0000313" key="3">
    <source>
        <dbReference type="Proteomes" id="UP001163184"/>
    </source>
</evidence>
<feature type="transmembrane region" description="Helical" evidence="1">
    <location>
        <begin position="225"/>
        <end position="245"/>
    </location>
</feature>
<feature type="transmembrane region" description="Helical" evidence="1">
    <location>
        <begin position="392"/>
        <end position="412"/>
    </location>
</feature>
<dbReference type="RefSeq" id="WP_272674413.1">
    <property type="nucleotide sequence ID" value="NZ_CP135052.1"/>
</dbReference>
<feature type="transmembrane region" description="Helical" evidence="1">
    <location>
        <begin position="257"/>
        <end position="280"/>
    </location>
</feature>
<name>A0ABY9Z954_9GAMM</name>
<organism evidence="2 3">
    <name type="scientific">Providencia hangzhouensis</name>
    <dbReference type="NCBI Taxonomy" id="3031799"/>
    <lineage>
        <taxon>Bacteria</taxon>
        <taxon>Pseudomonadati</taxon>
        <taxon>Pseudomonadota</taxon>
        <taxon>Gammaproteobacteria</taxon>
        <taxon>Enterobacterales</taxon>
        <taxon>Morganellaceae</taxon>
        <taxon>Providencia</taxon>
    </lineage>
</organism>
<evidence type="ECO:0008006" key="4">
    <source>
        <dbReference type="Google" id="ProtNLM"/>
    </source>
</evidence>
<feature type="transmembrane region" description="Helical" evidence="1">
    <location>
        <begin position="184"/>
        <end position="204"/>
    </location>
</feature>
<dbReference type="Proteomes" id="UP001163184">
    <property type="component" value="Chromosome"/>
</dbReference>
<keyword evidence="3" id="KW-1185">Reference proteome</keyword>
<accession>A0ABY9Z954</accession>
<evidence type="ECO:0000313" key="2">
    <source>
        <dbReference type="EMBL" id="WNK24221.1"/>
    </source>
</evidence>
<gene>
    <name evidence="2" type="ORF">PZ638_20330</name>
</gene>
<feature type="transmembrane region" description="Helical" evidence="1">
    <location>
        <begin position="154"/>
        <end position="172"/>
    </location>
</feature>
<keyword evidence="1" id="KW-0812">Transmembrane</keyword>
<feature type="transmembrane region" description="Helical" evidence="1">
    <location>
        <begin position="48"/>
        <end position="73"/>
    </location>
</feature>
<proteinExistence type="predicted"/>
<protein>
    <recommendedName>
        <fullName evidence="4">Membrane protein involved in the export of O-antigen and teichoic acid</fullName>
    </recommendedName>
</protein>
<feature type="transmembrane region" description="Helical" evidence="1">
    <location>
        <begin position="123"/>
        <end position="142"/>
    </location>
</feature>
<reference evidence="2" key="1">
    <citation type="journal article" date="2023" name="Microbiol. Spectr.">
        <title>Whole-genome sequencing provides insights into a novel species: Providencia hangzhouensis associated with urinary tract infections.</title>
        <authorList>
            <person name="Dong X."/>
            <person name="Yu Y."/>
            <person name="Liu J."/>
            <person name="Cao D."/>
            <person name="Xiang Y."/>
            <person name="Bi K."/>
            <person name="Yuan X."/>
            <person name="Li S."/>
            <person name="Wu T."/>
            <person name="Zhang Y."/>
        </authorList>
    </citation>
    <scope>NUCLEOTIDE SEQUENCE</scope>
    <source>
        <strain evidence="2">PR-310</strain>
    </source>
</reference>